<organism evidence="2">
    <name type="scientific">Selaginella moellendorffii</name>
    <name type="common">Spikemoss</name>
    <dbReference type="NCBI Taxonomy" id="88036"/>
    <lineage>
        <taxon>Eukaryota</taxon>
        <taxon>Viridiplantae</taxon>
        <taxon>Streptophyta</taxon>
        <taxon>Embryophyta</taxon>
        <taxon>Tracheophyta</taxon>
        <taxon>Lycopodiopsida</taxon>
        <taxon>Selaginellales</taxon>
        <taxon>Selaginellaceae</taxon>
        <taxon>Selaginella</taxon>
    </lineage>
</organism>
<gene>
    <name evidence="1" type="ORF">SELMODRAFT_432296</name>
</gene>
<dbReference type="InParanoid" id="D8TFK3"/>
<evidence type="ECO:0000313" key="1">
    <source>
        <dbReference type="EMBL" id="EFJ04562.1"/>
    </source>
</evidence>
<protein>
    <submittedName>
        <fullName evidence="1">Uncharacterized protein</fullName>
    </submittedName>
</protein>
<dbReference type="HOGENOM" id="CLU_084609_0_0_1"/>
<evidence type="ECO:0000313" key="2">
    <source>
        <dbReference type="Proteomes" id="UP000001514"/>
    </source>
</evidence>
<keyword evidence="2" id="KW-1185">Reference proteome</keyword>
<dbReference type="AlphaFoldDB" id="D8TFK3"/>
<accession>D8TFK3</accession>
<sequence length="220" mass="25617">MADRSNEAEKMEKWMKATGEIEKRGIKRVCRRDFMINGRFFPTDSQARKLDVLGCPPSEYMYGFASSDGVSRKITTYISKVKQFKRINKRKNVAPGLTVFTAQILNGKKYNKNRLPNKAEVQKVFDRNTRGIHPYVFSALHYGYGVPFDVCKELKKEMAQRLLNSMNEYHPKRGVENWKPIRLEGIVLQISPDFAKEIFEYNPFDDAEDMLDICMKKKLL</sequence>
<dbReference type="Gramene" id="EFJ04562">
    <property type="protein sequence ID" value="EFJ04562"/>
    <property type="gene ID" value="SELMODRAFT_432296"/>
</dbReference>
<dbReference type="EMBL" id="GL377802">
    <property type="protein sequence ID" value="EFJ04562.1"/>
    <property type="molecule type" value="Genomic_DNA"/>
</dbReference>
<name>D8TFK3_SELML</name>
<dbReference type="Proteomes" id="UP000001514">
    <property type="component" value="Unassembled WGS sequence"/>
</dbReference>
<dbReference type="KEGG" id="smo:SELMODRAFT_432296"/>
<reference evidence="1 2" key="1">
    <citation type="journal article" date="2011" name="Science">
        <title>The Selaginella genome identifies genetic changes associated with the evolution of vascular plants.</title>
        <authorList>
            <person name="Banks J.A."/>
            <person name="Nishiyama T."/>
            <person name="Hasebe M."/>
            <person name="Bowman J.L."/>
            <person name="Gribskov M."/>
            <person name="dePamphilis C."/>
            <person name="Albert V.A."/>
            <person name="Aono N."/>
            <person name="Aoyama T."/>
            <person name="Ambrose B.A."/>
            <person name="Ashton N.W."/>
            <person name="Axtell M.J."/>
            <person name="Barker E."/>
            <person name="Barker M.S."/>
            <person name="Bennetzen J.L."/>
            <person name="Bonawitz N.D."/>
            <person name="Chapple C."/>
            <person name="Cheng C."/>
            <person name="Correa L.G."/>
            <person name="Dacre M."/>
            <person name="DeBarry J."/>
            <person name="Dreyer I."/>
            <person name="Elias M."/>
            <person name="Engstrom E.M."/>
            <person name="Estelle M."/>
            <person name="Feng L."/>
            <person name="Finet C."/>
            <person name="Floyd S.K."/>
            <person name="Frommer W.B."/>
            <person name="Fujita T."/>
            <person name="Gramzow L."/>
            <person name="Gutensohn M."/>
            <person name="Harholt J."/>
            <person name="Hattori M."/>
            <person name="Heyl A."/>
            <person name="Hirai T."/>
            <person name="Hiwatashi Y."/>
            <person name="Ishikawa M."/>
            <person name="Iwata M."/>
            <person name="Karol K.G."/>
            <person name="Koehler B."/>
            <person name="Kolukisaoglu U."/>
            <person name="Kubo M."/>
            <person name="Kurata T."/>
            <person name="Lalonde S."/>
            <person name="Li K."/>
            <person name="Li Y."/>
            <person name="Litt A."/>
            <person name="Lyons E."/>
            <person name="Manning G."/>
            <person name="Maruyama T."/>
            <person name="Michael T.P."/>
            <person name="Mikami K."/>
            <person name="Miyazaki S."/>
            <person name="Morinaga S."/>
            <person name="Murata T."/>
            <person name="Mueller-Roeber B."/>
            <person name="Nelson D.R."/>
            <person name="Obara M."/>
            <person name="Oguri Y."/>
            <person name="Olmstead R.G."/>
            <person name="Onodera N."/>
            <person name="Petersen B.L."/>
            <person name="Pils B."/>
            <person name="Prigge M."/>
            <person name="Rensing S.A."/>
            <person name="Riano-Pachon D.M."/>
            <person name="Roberts A.W."/>
            <person name="Sato Y."/>
            <person name="Scheller H.V."/>
            <person name="Schulz B."/>
            <person name="Schulz C."/>
            <person name="Shakirov E.V."/>
            <person name="Shibagaki N."/>
            <person name="Shinohara N."/>
            <person name="Shippen D.E."/>
            <person name="Soerensen I."/>
            <person name="Sotooka R."/>
            <person name="Sugimoto N."/>
            <person name="Sugita M."/>
            <person name="Sumikawa N."/>
            <person name="Tanurdzic M."/>
            <person name="Theissen G."/>
            <person name="Ulvskov P."/>
            <person name="Wakazuki S."/>
            <person name="Weng J.K."/>
            <person name="Willats W.W."/>
            <person name="Wipf D."/>
            <person name="Wolf P.G."/>
            <person name="Yang L."/>
            <person name="Zimmer A.D."/>
            <person name="Zhu Q."/>
            <person name="Mitros T."/>
            <person name="Hellsten U."/>
            <person name="Loque D."/>
            <person name="Otillar R."/>
            <person name="Salamov A."/>
            <person name="Schmutz J."/>
            <person name="Shapiro H."/>
            <person name="Lindquist E."/>
            <person name="Lucas S."/>
            <person name="Rokhsar D."/>
            <person name="Grigoriev I.V."/>
        </authorList>
    </citation>
    <scope>NUCLEOTIDE SEQUENCE [LARGE SCALE GENOMIC DNA]</scope>
</reference>
<proteinExistence type="predicted"/>